<dbReference type="RefSeq" id="WP_235049737.1">
    <property type="nucleotide sequence ID" value="NZ_JAKFHA010000001.1"/>
</dbReference>
<accession>A0AA41PU06</accession>
<protein>
    <submittedName>
        <fullName evidence="2">Uncharacterized protein</fullName>
    </submittedName>
</protein>
<dbReference type="AlphaFoldDB" id="A0AA41PU06"/>
<dbReference type="Proteomes" id="UP001165378">
    <property type="component" value="Unassembled WGS sequence"/>
</dbReference>
<name>A0AA41PU06_9ACTN</name>
<sequence>MEGGSLDDLLKQPGEYIGARRVRRLGVNAPGAVALEWWTGTEWACGGYATGNDGIRAWLEATPGAHPWKPGTGRRRKSSGPAAAR</sequence>
<feature type="region of interest" description="Disordered" evidence="1">
    <location>
        <begin position="62"/>
        <end position="85"/>
    </location>
</feature>
<evidence type="ECO:0000313" key="3">
    <source>
        <dbReference type="Proteomes" id="UP001165378"/>
    </source>
</evidence>
<dbReference type="EMBL" id="JAKFHA010000001">
    <property type="protein sequence ID" value="MCF2525708.1"/>
    <property type="molecule type" value="Genomic_DNA"/>
</dbReference>
<comment type="caution">
    <text evidence="2">The sequence shown here is derived from an EMBL/GenBank/DDBJ whole genome shotgun (WGS) entry which is preliminary data.</text>
</comment>
<gene>
    <name evidence="2" type="ORF">LZ495_00500</name>
</gene>
<evidence type="ECO:0000256" key="1">
    <source>
        <dbReference type="SAM" id="MobiDB-lite"/>
    </source>
</evidence>
<evidence type="ECO:0000313" key="2">
    <source>
        <dbReference type="EMBL" id="MCF2525708.1"/>
    </source>
</evidence>
<organism evidence="2 3">
    <name type="scientific">Yinghuangia soli</name>
    <dbReference type="NCBI Taxonomy" id="2908204"/>
    <lineage>
        <taxon>Bacteria</taxon>
        <taxon>Bacillati</taxon>
        <taxon>Actinomycetota</taxon>
        <taxon>Actinomycetes</taxon>
        <taxon>Kitasatosporales</taxon>
        <taxon>Streptomycetaceae</taxon>
        <taxon>Yinghuangia</taxon>
    </lineage>
</organism>
<keyword evidence="3" id="KW-1185">Reference proteome</keyword>
<reference evidence="2" key="1">
    <citation type="submission" date="2022-01" db="EMBL/GenBank/DDBJ databases">
        <title>Genome-Based Taxonomic Classification of the Phylum Actinobacteria.</title>
        <authorList>
            <person name="Gao Y."/>
        </authorList>
    </citation>
    <scope>NUCLEOTIDE SEQUENCE</scope>
    <source>
        <strain evidence="2">KLBMP 8922</strain>
    </source>
</reference>
<proteinExistence type="predicted"/>